<evidence type="ECO:0000313" key="4">
    <source>
        <dbReference type="Proteomes" id="UP000008694"/>
    </source>
</evidence>
<dbReference type="EMBL" id="GL348713">
    <property type="protein sequence ID" value="EFH70545.1"/>
    <property type="molecule type" value="Genomic_DNA"/>
</dbReference>
<dbReference type="Gramene" id="scaffold_400986.1">
    <property type="protein sequence ID" value="scaffold_400986.1"/>
    <property type="gene ID" value="scaffold_400986.1"/>
</dbReference>
<evidence type="ECO:0000313" key="2">
    <source>
        <dbReference type="EMBL" id="EFH55271.1"/>
    </source>
</evidence>
<proteinExistence type="predicted"/>
<evidence type="ECO:0000256" key="1">
    <source>
        <dbReference type="SAM" id="MobiDB-lite"/>
    </source>
</evidence>
<feature type="compositionally biased region" description="Polar residues" evidence="1">
    <location>
        <begin position="10"/>
        <end position="21"/>
    </location>
</feature>
<feature type="region of interest" description="Disordered" evidence="1">
    <location>
        <begin position="1"/>
        <end position="26"/>
    </location>
</feature>
<keyword evidence="4" id="KW-1185">Reference proteome</keyword>
<protein>
    <submittedName>
        <fullName evidence="3">Predicted protein</fullName>
    </submittedName>
</protein>
<reference evidence="3" key="2">
    <citation type="submission" date="2010-06" db="EMBL/GenBank/DDBJ databases">
        <title>The basis of rapid genome size change in Arabidopsis.</title>
        <authorList>
            <consortium name="US DOE Joint Genome Institute (JGI-PGF)"/>
            <person name="Bakker E."/>
            <person name="Bergelson J."/>
            <person name="Cheng J.Fang."/>
            <person name="Clark R.M."/>
            <person name="Fawcett J."/>
            <person name="Gaut B."/>
            <person name="Grigoriev I."/>
            <person name="Gundlach H."/>
            <person name="Guo Y."/>
            <person name="Haberer G."/>
            <person name="Hollister J."/>
            <person name="Hu T.T."/>
            <person name="Mayer K.F.X."/>
            <person name="Nasrallah J."/>
            <person name="Nordborg M."/>
            <person name="Otillar R."/>
            <person name="Pattyn P."/>
            <person name="Schmutz J."/>
            <person name="Spannagl M."/>
            <person name="van de Peer Y."/>
            <person name="Wang X."/>
            <person name="Weigel D."/>
            <person name="Yang L."/>
        </authorList>
    </citation>
    <scope>NUCLEOTIDE SEQUENCE</scope>
</reference>
<dbReference type="HOGENOM" id="CLU_3144720_0_0_1"/>
<organism evidence="4">
    <name type="scientific">Arabidopsis lyrata subsp. lyrata</name>
    <name type="common">Lyre-leaved rock-cress</name>
    <dbReference type="NCBI Taxonomy" id="81972"/>
    <lineage>
        <taxon>Eukaryota</taxon>
        <taxon>Viridiplantae</taxon>
        <taxon>Streptophyta</taxon>
        <taxon>Embryophyta</taxon>
        <taxon>Tracheophyta</taxon>
        <taxon>Spermatophyta</taxon>
        <taxon>Magnoliopsida</taxon>
        <taxon>eudicotyledons</taxon>
        <taxon>Gunneridae</taxon>
        <taxon>Pentapetalae</taxon>
        <taxon>rosids</taxon>
        <taxon>malvids</taxon>
        <taxon>Brassicales</taxon>
        <taxon>Brassicaceae</taxon>
        <taxon>Camelineae</taxon>
        <taxon>Arabidopsis</taxon>
    </lineage>
</organism>
<dbReference type="AlphaFoldDB" id="D7KGU7"/>
<dbReference type="Gramene" id="scaffold_104838.1">
    <property type="protein sequence ID" value="scaffold_104838.1"/>
    <property type="gene ID" value="scaffold_104838.1"/>
</dbReference>
<reference evidence="4" key="3">
    <citation type="journal article" date="2011" name="Nat. Genet.">
        <title>The Arabidopsis lyrata genome sequence and the basis of rapid genome size change.</title>
        <authorList>
            <person name="Hu T.T."/>
            <person name="Pattyn P."/>
            <person name="Bakker E.G."/>
            <person name="Cao J."/>
            <person name="Cheng J.-F."/>
            <person name="Clark R.M."/>
            <person name="Fahlgren N."/>
            <person name="Fawcett J.A."/>
            <person name="Grimwood J."/>
            <person name="Gundlach H."/>
            <person name="Haberer G."/>
            <person name="Hollister J.D."/>
            <person name="Ossowski S."/>
            <person name="Ottilar R.P."/>
            <person name="Salamov A.A."/>
            <person name="Schneeberger K."/>
            <person name="Spannagl M."/>
            <person name="Wang X."/>
            <person name="Yang L."/>
            <person name="Nasrallah M.E."/>
            <person name="Bergelson J."/>
            <person name="Carrington J.C."/>
            <person name="Gaut B.S."/>
            <person name="Schmutz J."/>
            <person name="Mayer K.F.X."/>
            <person name="Van de Peer Y."/>
            <person name="Grigoriev I.V."/>
            <person name="Nordborg M."/>
            <person name="Weigel D."/>
            <person name="Guo Y.-L."/>
        </authorList>
    </citation>
    <scope>NUCLEOTIDE SEQUENCE [LARGE SCALE GENOMIC DNA]</scope>
    <source>
        <strain evidence="4">cv. MN47</strain>
    </source>
</reference>
<name>D7KGU7_ARALL</name>
<reference evidence="3" key="1">
    <citation type="submission" date="2009-11" db="EMBL/GenBank/DDBJ databases">
        <authorList>
            <consortium name="US DOE Joint Genome Institute (JGI-PGF)"/>
            <person name="Ottilar R."/>
            <person name="Schmutz J."/>
            <person name="Salamov A."/>
            <person name="Cheng J.F."/>
            <person name="Lucas S."/>
            <person name="Pitluck S."/>
            <person name="Gundlach H."/>
            <person name="Guo Y."/>
            <person name="Haberer G."/>
            <person name="Nasrallah J."/>
            <person name="Mayer K.F.X."/>
            <person name="van de Peer Y."/>
            <person name="Weigel D."/>
            <person name="Grigoriev I.V."/>
        </authorList>
    </citation>
    <scope>NUCLEOTIDE SEQUENCE</scope>
</reference>
<accession>D7KGU7</accession>
<dbReference type="EMBL" id="GL348716">
    <property type="protein sequence ID" value="EFH55271.1"/>
    <property type="molecule type" value="Genomic_DNA"/>
</dbReference>
<gene>
    <name evidence="3" type="ORF">ARALYDRAFT_892044</name>
    <name evidence="2" type="ORF">ARALYDRAFT_901485</name>
</gene>
<evidence type="ECO:0000313" key="3">
    <source>
        <dbReference type="EMBL" id="EFH70545.1"/>
    </source>
</evidence>
<dbReference type="Proteomes" id="UP000008694">
    <property type="component" value="Unassembled WGS sequence"/>
</dbReference>
<sequence>MKRRKKKHLSGNSSVFSQSSPPAIPLSSLNRRRRRFLCRLCVWRRLASS</sequence>